<feature type="domain" description="Chitin-binding type-2" evidence="2">
    <location>
        <begin position="81"/>
        <end position="130"/>
    </location>
</feature>
<dbReference type="OMA" id="DAHYLMC"/>
<evidence type="ECO:0000259" key="2">
    <source>
        <dbReference type="SMART" id="SM00494"/>
    </source>
</evidence>
<dbReference type="SUPFAM" id="SSF57625">
    <property type="entry name" value="Invertebrate chitin-binding proteins"/>
    <property type="match status" value="2"/>
</dbReference>
<dbReference type="Pfam" id="PF01607">
    <property type="entry name" value="CBM_14"/>
    <property type="match status" value="1"/>
</dbReference>
<dbReference type="Gene3D" id="2.170.140.10">
    <property type="entry name" value="Chitin binding domain"/>
    <property type="match status" value="1"/>
</dbReference>
<name>A0A484BEJ9_DRONA</name>
<dbReference type="OrthoDB" id="7833770at2759"/>
<dbReference type="InterPro" id="IPR036508">
    <property type="entry name" value="Chitin-bd_dom_sf"/>
</dbReference>
<keyword evidence="4" id="KW-1185">Reference proteome</keyword>
<accession>A0A484BEJ9</accession>
<organism evidence="3 4">
    <name type="scientific">Drosophila navojoa</name>
    <name type="common">Fruit fly</name>
    <dbReference type="NCBI Taxonomy" id="7232"/>
    <lineage>
        <taxon>Eukaryota</taxon>
        <taxon>Metazoa</taxon>
        <taxon>Ecdysozoa</taxon>
        <taxon>Arthropoda</taxon>
        <taxon>Hexapoda</taxon>
        <taxon>Insecta</taxon>
        <taxon>Pterygota</taxon>
        <taxon>Neoptera</taxon>
        <taxon>Endopterygota</taxon>
        <taxon>Diptera</taxon>
        <taxon>Brachycera</taxon>
        <taxon>Muscomorpha</taxon>
        <taxon>Ephydroidea</taxon>
        <taxon>Drosophilidae</taxon>
        <taxon>Drosophila</taxon>
    </lineage>
</organism>
<dbReference type="KEGG" id="dnv:108650172"/>
<evidence type="ECO:0000313" key="3">
    <source>
        <dbReference type="EMBL" id="TDG47158.1"/>
    </source>
</evidence>
<dbReference type="EMBL" id="LSRL02000048">
    <property type="protein sequence ID" value="TDG47158.1"/>
    <property type="molecule type" value="Genomic_DNA"/>
</dbReference>
<feature type="domain" description="Chitin-binding type-2" evidence="2">
    <location>
        <begin position="21"/>
        <end position="70"/>
    </location>
</feature>
<dbReference type="GO" id="GO:0005576">
    <property type="term" value="C:extracellular region"/>
    <property type="evidence" value="ECO:0007669"/>
    <property type="project" value="InterPro"/>
</dbReference>
<feature type="chain" id="PRO_5019859947" description="Chitin-binding type-2 domain-containing protein" evidence="1">
    <location>
        <begin position="21"/>
        <end position="131"/>
    </location>
</feature>
<dbReference type="SMART" id="SM00494">
    <property type="entry name" value="ChtBD2"/>
    <property type="match status" value="2"/>
</dbReference>
<evidence type="ECO:0000313" key="4">
    <source>
        <dbReference type="Proteomes" id="UP000295192"/>
    </source>
</evidence>
<keyword evidence="1" id="KW-0732">Signal</keyword>
<sequence length="131" mass="14053">MDSKLLLLLLLLALAAKGGSEECRTGMIYPADSVYMYNYCLNGKLQLGSCPLGSYFDAHYLMCRHGKPPAAGGDSTGLNSGKCQRVGLAGDLTNCNRFYHCPARGADMELRSCRPGQVFDLGKFSCVAGNC</sequence>
<dbReference type="AlphaFoldDB" id="A0A484BEJ9"/>
<comment type="caution">
    <text evidence="3">The sequence shown here is derived from an EMBL/GenBank/DDBJ whole genome shotgun (WGS) entry which is preliminary data.</text>
</comment>
<dbReference type="InterPro" id="IPR002557">
    <property type="entry name" value="Chitin-bd_dom"/>
</dbReference>
<reference evidence="3 4" key="1">
    <citation type="journal article" date="2019" name="J. Hered.">
        <title>An Improved Genome Assembly for Drosophila navojoa, the Basal Species in the mojavensis Cluster.</title>
        <authorList>
            <person name="Vanderlinde T."/>
            <person name="Dupim E.G."/>
            <person name="Nazario-Yepiz N.O."/>
            <person name="Carvalho A.B."/>
        </authorList>
    </citation>
    <scope>NUCLEOTIDE SEQUENCE [LARGE SCALE GENOMIC DNA]</scope>
    <source>
        <strain evidence="3">Navoj_Jal97</strain>
        <tissue evidence="3">Whole organism</tissue>
    </source>
</reference>
<dbReference type="GO" id="GO:0008061">
    <property type="term" value="F:chitin binding"/>
    <property type="evidence" value="ECO:0007669"/>
    <property type="project" value="InterPro"/>
</dbReference>
<evidence type="ECO:0000256" key="1">
    <source>
        <dbReference type="SAM" id="SignalP"/>
    </source>
</evidence>
<proteinExistence type="predicted"/>
<protein>
    <recommendedName>
        <fullName evidence="2">Chitin-binding type-2 domain-containing protein</fullName>
    </recommendedName>
</protein>
<gene>
    <name evidence="3" type="ORF">AWZ03_006423</name>
</gene>
<dbReference type="Proteomes" id="UP000295192">
    <property type="component" value="Unassembled WGS sequence"/>
</dbReference>
<feature type="signal peptide" evidence="1">
    <location>
        <begin position="1"/>
        <end position="20"/>
    </location>
</feature>